<gene>
    <name evidence="2" type="ORF">ENSA7_50610</name>
</gene>
<dbReference type="Pfam" id="PF09537">
    <property type="entry name" value="DUF2383"/>
    <property type="match status" value="1"/>
</dbReference>
<name>A0A2S9YHI8_9BACT</name>
<dbReference type="AlphaFoldDB" id="A0A2S9YHI8"/>
<reference evidence="2 3" key="1">
    <citation type="submission" date="2018-03" db="EMBL/GenBank/DDBJ databases">
        <title>Draft Genome Sequences of the Obligatory Marine Myxobacteria Enhygromyxa salina SWB007.</title>
        <authorList>
            <person name="Poehlein A."/>
            <person name="Moghaddam J.A."/>
            <person name="Harms H."/>
            <person name="Alanjari M."/>
            <person name="Koenig G.M."/>
            <person name="Daniel R."/>
            <person name="Schaeberle T.F."/>
        </authorList>
    </citation>
    <scope>NUCLEOTIDE SEQUENCE [LARGE SCALE GENOMIC DNA]</scope>
    <source>
        <strain evidence="2 3">SWB007</strain>
    </source>
</reference>
<sequence length="146" mass="16464">MNATSTKQDIDHLNEFLRGERAAVETYTQCIEKFDDPQMKEELRVLRTSHQKRVTQIESRIRELSGTPDASSGAWGSFAKLVEGGAKVFGKSAAINVIEEGEDHGKNLYNDKLDSLTAGTRAFMIEQIMPEQRRTHDTLAALRRRV</sequence>
<evidence type="ECO:0000259" key="1">
    <source>
        <dbReference type="Pfam" id="PF09537"/>
    </source>
</evidence>
<dbReference type="CDD" id="cd00657">
    <property type="entry name" value="Ferritin_like"/>
    <property type="match status" value="1"/>
</dbReference>
<dbReference type="InterPro" id="IPR012347">
    <property type="entry name" value="Ferritin-like"/>
</dbReference>
<feature type="domain" description="DUF2383" evidence="1">
    <location>
        <begin position="10"/>
        <end position="113"/>
    </location>
</feature>
<dbReference type="Proteomes" id="UP000238823">
    <property type="component" value="Unassembled WGS sequence"/>
</dbReference>
<evidence type="ECO:0000313" key="3">
    <source>
        <dbReference type="Proteomes" id="UP000238823"/>
    </source>
</evidence>
<accession>A0A2S9YHI8</accession>
<protein>
    <recommendedName>
        <fullName evidence="1">DUF2383 domain-containing protein</fullName>
    </recommendedName>
</protein>
<comment type="caution">
    <text evidence="2">The sequence shown here is derived from an EMBL/GenBank/DDBJ whole genome shotgun (WGS) entry which is preliminary data.</text>
</comment>
<dbReference type="InterPro" id="IPR019052">
    <property type="entry name" value="DUF2383"/>
</dbReference>
<organism evidence="2 3">
    <name type="scientific">Enhygromyxa salina</name>
    <dbReference type="NCBI Taxonomy" id="215803"/>
    <lineage>
        <taxon>Bacteria</taxon>
        <taxon>Pseudomonadati</taxon>
        <taxon>Myxococcota</taxon>
        <taxon>Polyangia</taxon>
        <taxon>Nannocystales</taxon>
        <taxon>Nannocystaceae</taxon>
        <taxon>Enhygromyxa</taxon>
    </lineage>
</organism>
<proteinExistence type="predicted"/>
<dbReference type="OrthoDB" id="193413at2"/>
<dbReference type="Gene3D" id="1.20.1260.10">
    <property type="match status" value="1"/>
</dbReference>
<dbReference type="SUPFAM" id="SSF47240">
    <property type="entry name" value="Ferritin-like"/>
    <property type="match status" value="1"/>
</dbReference>
<dbReference type="InterPro" id="IPR009078">
    <property type="entry name" value="Ferritin-like_SF"/>
</dbReference>
<dbReference type="RefSeq" id="WP_146158116.1">
    <property type="nucleotide sequence ID" value="NZ_PVNL01000102.1"/>
</dbReference>
<dbReference type="EMBL" id="PVNL01000102">
    <property type="protein sequence ID" value="PRQ04570.1"/>
    <property type="molecule type" value="Genomic_DNA"/>
</dbReference>
<evidence type="ECO:0000313" key="2">
    <source>
        <dbReference type="EMBL" id="PRQ04570.1"/>
    </source>
</evidence>